<name>A0A1E5HGC4_9ENTE</name>
<keyword evidence="1" id="KW-0963">Cytoplasm</keyword>
<dbReference type="FunFam" id="3.40.1440.10:FF:000001">
    <property type="entry name" value="UvrABC system protein C"/>
    <property type="match status" value="1"/>
</dbReference>
<evidence type="ECO:0000256" key="2">
    <source>
        <dbReference type="ARBA" id="ARBA00022763"/>
    </source>
</evidence>
<dbReference type="PANTHER" id="PTHR30562:SF1">
    <property type="entry name" value="UVRABC SYSTEM PROTEIN C"/>
    <property type="match status" value="1"/>
</dbReference>
<dbReference type="AlphaFoldDB" id="A0A1E5HGC4"/>
<dbReference type="GO" id="GO:0006289">
    <property type="term" value="P:nucleotide-excision repair"/>
    <property type="evidence" value="ECO:0007669"/>
    <property type="project" value="InterPro"/>
</dbReference>
<keyword evidence="8" id="KW-1185">Reference proteome</keyword>
<dbReference type="PROSITE" id="PS50164">
    <property type="entry name" value="GIY_YIG"/>
    <property type="match status" value="1"/>
</dbReference>
<organism evidence="7 8">
    <name type="scientific">Enterococcus ureilyticus</name>
    <dbReference type="NCBI Taxonomy" id="1131292"/>
    <lineage>
        <taxon>Bacteria</taxon>
        <taxon>Bacillati</taxon>
        <taxon>Bacillota</taxon>
        <taxon>Bacilli</taxon>
        <taxon>Lactobacillales</taxon>
        <taxon>Enterococcaceae</taxon>
        <taxon>Enterococcus</taxon>
    </lineage>
</organism>
<dbReference type="Proteomes" id="UP000094469">
    <property type="component" value="Unassembled WGS sequence"/>
</dbReference>
<dbReference type="Pfam" id="PF01541">
    <property type="entry name" value="GIY-YIG"/>
    <property type="match status" value="1"/>
</dbReference>
<sequence length="324" mass="38186">MQNPLKEQAKNLSLNPGVYLMKDRHGDVIYVGKAKKLRERVLSYFVKNKQHSSKTLRLIQQLAEFDVIEVETELDALLLECRLIQQFRPIYNRQMNSFEKYNYIQINTDNDEISINILSVPTQKNCFGPFSTNRKLVELKQILESLYELNPSDYWHQSFAKHHTFPLTHTTIKTELLGAFTFDNQLPQKRLEAKMILAAENHSFEKALKLREDWQLLTRFFAQNKKLVLANQASWQLLQMTTHSKMKFYLIYQGLVINSRTFTKQTVAKYTFDELANKMLPKTEPKNIQQFSKEQVDFINILYSYINHHKEALLIDLTVPYAEK</sequence>
<keyword evidence="3" id="KW-0228">DNA excision</keyword>
<dbReference type="Gene3D" id="3.40.1440.10">
    <property type="entry name" value="GIY-YIG endonuclease"/>
    <property type="match status" value="1"/>
</dbReference>
<evidence type="ECO:0000256" key="1">
    <source>
        <dbReference type="ARBA" id="ARBA00022490"/>
    </source>
</evidence>
<dbReference type="PANTHER" id="PTHR30562">
    <property type="entry name" value="UVRC/OXIDOREDUCTASE"/>
    <property type="match status" value="1"/>
</dbReference>
<keyword evidence="4" id="KW-0267">Excision nuclease</keyword>
<keyword evidence="2" id="KW-0227">DNA damage</keyword>
<dbReference type="SMART" id="SM00465">
    <property type="entry name" value="GIYc"/>
    <property type="match status" value="1"/>
</dbReference>
<evidence type="ECO:0000259" key="6">
    <source>
        <dbReference type="PROSITE" id="PS50164"/>
    </source>
</evidence>
<dbReference type="InterPro" id="IPR035901">
    <property type="entry name" value="GIY-YIG_endonuc_sf"/>
</dbReference>
<dbReference type="InterPro" id="IPR050066">
    <property type="entry name" value="UvrABC_protein_C"/>
</dbReference>
<protein>
    <submittedName>
        <fullName evidence="7">Excinuclease ABC</fullName>
    </submittedName>
</protein>
<reference evidence="8" key="1">
    <citation type="submission" date="2016-09" db="EMBL/GenBank/DDBJ databases">
        <authorList>
            <person name="Gulvik C.A."/>
        </authorList>
    </citation>
    <scope>NUCLEOTIDE SEQUENCE [LARGE SCALE GENOMIC DNA]</scope>
    <source>
        <strain evidence="8">LMG 26676</strain>
    </source>
</reference>
<dbReference type="CDD" id="cd10434">
    <property type="entry name" value="GIY-YIG_UvrC_Cho"/>
    <property type="match status" value="1"/>
</dbReference>
<accession>A0A1E5HGC4</accession>
<dbReference type="InterPro" id="IPR047296">
    <property type="entry name" value="GIY-YIG_UvrC_Cho"/>
</dbReference>
<dbReference type="InterPro" id="IPR036876">
    <property type="entry name" value="UVR_dom_sf"/>
</dbReference>
<dbReference type="GO" id="GO:0004518">
    <property type="term" value="F:nuclease activity"/>
    <property type="evidence" value="ECO:0007669"/>
    <property type="project" value="UniProtKB-KW"/>
</dbReference>
<evidence type="ECO:0000256" key="5">
    <source>
        <dbReference type="ARBA" id="ARBA00023204"/>
    </source>
</evidence>
<feature type="domain" description="GIY-YIG" evidence="6">
    <location>
        <begin position="14"/>
        <end position="93"/>
    </location>
</feature>
<dbReference type="EMBL" id="MIKC01000001">
    <property type="protein sequence ID" value="OEG24008.1"/>
    <property type="molecule type" value="Genomic_DNA"/>
</dbReference>
<dbReference type="SUPFAM" id="SSF46600">
    <property type="entry name" value="C-terminal UvrC-binding domain of UvrB"/>
    <property type="match status" value="1"/>
</dbReference>
<evidence type="ECO:0000256" key="3">
    <source>
        <dbReference type="ARBA" id="ARBA00022769"/>
    </source>
</evidence>
<evidence type="ECO:0000256" key="4">
    <source>
        <dbReference type="ARBA" id="ARBA00022881"/>
    </source>
</evidence>
<dbReference type="InterPro" id="IPR000305">
    <property type="entry name" value="GIY-YIG_endonuc"/>
</dbReference>
<dbReference type="OrthoDB" id="9804933at2"/>
<gene>
    <name evidence="7" type="ORF">BCR24_01230</name>
</gene>
<evidence type="ECO:0000313" key="7">
    <source>
        <dbReference type="EMBL" id="OEG24008.1"/>
    </source>
</evidence>
<dbReference type="RefSeq" id="WP_069638734.1">
    <property type="nucleotide sequence ID" value="NZ_JAFBEZ010000013.1"/>
</dbReference>
<dbReference type="STRING" id="1131292.BCR24_01230"/>
<comment type="caution">
    <text evidence="7">The sequence shown here is derived from an EMBL/GenBank/DDBJ whole genome shotgun (WGS) entry which is preliminary data.</text>
</comment>
<keyword evidence="5" id="KW-0234">DNA repair</keyword>
<dbReference type="SUPFAM" id="SSF82771">
    <property type="entry name" value="GIY-YIG endonuclease"/>
    <property type="match status" value="1"/>
</dbReference>
<dbReference type="GO" id="GO:0009380">
    <property type="term" value="C:excinuclease repair complex"/>
    <property type="evidence" value="ECO:0007669"/>
    <property type="project" value="TreeGrafter"/>
</dbReference>
<evidence type="ECO:0000313" key="8">
    <source>
        <dbReference type="Proteomes" id="UP000094469"/>
    </source>
</evidence>
<proteinExistence type="predicted"/>